<dbReference type="InterPro" id="IPR038607">
    <property type="entry name" value="PhoD-like_sf"/>
</dbReference>
<name>A0A9X1UYZ2_9FLAO</name>
<dbReference type="Proteomes" id="UP001139344">
    <property type="component" value="Unassembled WGS sequence"/>
</dbReference>
<dbReference type="Gene3D" id="3.60.21.70">
    <property type="entry name" value="PhoD-like phosphatase"/>
    <property type="match status" value="1"/>
</dbReference>
<dbReference type="RefSeq" id="WP_240099877.1">
    <property type="nucleotide sequence ID" value="NZ_JAJSON010000025.1"/>
</dbReference>
<keyword evidence="2" id="KW-1185">Reference proteome</keyword>
<dbReference type="AlphaFoldDB" id="A0A9X1UYZ2"/>
<organism evidence="1 2">
    <name type="scientific">Christiangramia crocea</name>
    <dbReference type="NCBI Taxonomy" id="2904124"/>
    <lineage>
        <taxon>Bacteria</taxon>
        <taxon>Pseudomonadati</taxon>
        <taxon>Bacteroidota</taxon>
        <taxon>Flavobacteriia</taxon>
        <taxon>Flavobacteriales</taxon>
        <taxon>Flavobacteriaceae</taxon>
        <taxon>Christiangramia</taxon>
    </lineage>
</organism>
<proteinExistence type="predicted"/>
<gene>
    <name evidence="1" type="ORF">LU635_12875</name>
</gene>
<reference evidence="1" key="1">
    <citation type="submission" date="2021-12" db="EMBL/GenBank/DDBJ databases">
        <title>Description of Gramella crocea sp. nov., a new bacterium isolated from activated sludge.</title>
        <authorList>
            <person name="Zhang X."/>
        </authorList>
    </citation>
    <scope>NUCLEOTIDE SEQUENCE</scope>
    <source>
        <strain evidence="1">YB25</strain>
    </source>
</reference>
<comment type="caution">
    <text evidence="1">The sequence shown here is derived from an EMBL/GenBank/DDBJ whole genome shotgun (WGS) entry which is preliminary data.</text>
</comment>
<dbReference type="EMBL" id="JAJSON010000025">
    <property type="protein sequence ID" value="MCG9972536.1"/>
    <property type="molecule type" value="Genomic_DNA"/>
</dbReference>
<evidence type="ECO:0000313" key="2">
    <source>
        <dbReference type="Proteomes" id="UP001139344"/>
    </source>
</evidence>
<accession>A0A9X1UYZ2</accession>
<evidence type="ECO:0000313" key="1">
    <source>
        <dbReference type="EMBL" id="MCG9972536.1"/>
    </source>
</evidence>
<sequence length="127" mass="14164">MKADLLGVRQEEFLEHWVEDWEEETLMKAVLSQTNFATVATLPKGSKDGSVIPGLKIPARGEYIKGDRPTVDMDSNGWPKLKRDKAVEIIRKAMAFHIAGDQYLGSFIQYGVDNFEDGSFDFAGPAI</sequence>
<protein>
    <submittedName>
        <fullName evidence="1">Uncharacterized protein</fullName>
    </submittedName>
</protein>